<dbReference type="SUPFAM" id="SSF48695">
    <property type="entry name" value="Multiheme cytochromes"/>
    <property type="match status" value="1"/>
</dbReference>
<dbReference type="PANTHER" id="PTHR35038:SF6">
    <property type="entry name" value="SURFACE LOCALIZED DECAHEME CYTOCHROME C LIPOPROTEIN"/>
    <property type="match status" value="1"/>
</dbReference>
<dbReference type="RefSeq" id="WP_189494966.1">
    <property type="nucleotide sequence ID" value="NZ_BMZT01000002.1"/>
</dbReference>
<keyword evidence="1 2" id="KW-0732">Signal</keyword>
<organism evidence="5 6">
    <name type="scientific">Luteimonas padinae</name>
    <dbReference type="NCBI Taxonomy" id="1714359"/>
    <lineage>
        <taxon>Bacteria</taxon>
        <taxon>Pseudomonadati</taxon>
        <taxon>Pseudomonadota</taxon>
        <taxon>Gammaproteobacteria</taxon>
        <taxon>Lysobacterales</taxon>
        <taxon>Lysobacteraceae</taxon>
        <taxon>Luteimonas</taxon>
    </lineage>
</organism>
<evidence type="ECO:0000313" key="5">
    <source>
        <dbReference type="EMBL" id="MFC0718774.1"/>
    </source>
</evidence>
<feature type="chain" id="PRO_5046830569" evidence="2">
    <location>
        <begin position="28"/>
        <end position="349"/>
    </location>
</feature>
<comment type="caution">
    <text evidence="5">The sequence shown here is derived from an EMBL/GenBank/DDBJ whole genome shotgun (WGS) entry which is preliminary data.</text>
</comment>
<dbReference type="NCBIfam" id="TIGR01905">
    <property type="entry name" value="paired_CXXCH_1"/>
    <property type="match status" value="2"/>
</dbReference>
<protein>
    <submittedName>
        <fullName evidence="5">DmsE family decaheme c-type cytochrome</fullName>
    </submittedName>
</protein>
<keyword evidence="6" id="KW-1185">Reference proteome</keyword>
<feature type="domain" description="Doubled CXXCH motif" evidence="3">
    <location>
        <begin position="216"/>
        <end position="258"/>
    </location>
</feature>
<dbReference type="InterPro" id="IPR051829">
    <property type="entry name" value="Multiheme_Cytochr_ET"/>
</dbReference>
<evidence type="ECO:0000256" key="1">
    <source>
        <dbReference type="ARBA" id="ARBA00022729"/>
    </source>
</evidence>
<dbReference type="Gene3D" id="3.90.10.10">
    <property type="entry name" value="Cytochrome C3"/>
    <property type="match status" value="1"/>
</dbReference>
<dbReference type="Proteomes" id="UP001589898">
    <property type="component" value="Unassembled WGS sequence"/>
</dbReference>
<feature type="signal peptide" evidence="2">
    <location>
        <begin position="1"/>
        <end position="27"/>
    </location>
</feature>
<dbReference type="InterPro" id="IPR053875">
    <property type="entry name" value="Cytochrom_c_NrfB-like_dom"/>
</dbReference>
<evidence type="ECO:0000313" key="6">
    <source>
        <dbReference type="Proteomes" id="UP001589898"/>
    </source>
</evidence>
<dbReference type="EMBL" id="JBHLTF010000033">
    <property type="protein sequence ID" value="MFC0718774.1"/>
    <property type="molecule type" value="Genomic_DNA"/>
</dbReference>
<dbReference type="PANTHER" id="PTHR35038">
    <property type="entry name" value="DISSIMILATORY SULFITE REDUCTASE SIRA"/>
    <property type="match status" value="1"/>
</dbReference>
<evidence type="ECO:0000259" key="4">
    <source>
        <dbReference type="Pfam" id="PF22678"/>
    </source>
</evidence>
<sequence length="349" mass="36624">MRVFLASLVALAAAVLLGAGLVAPVAAQQSPESRLPSTHFGSEQPVVSAHGFNAAPGFAHAPVAHNPDSPDARQVGELVCTSCHAQETSNFAHTAHALGMSAALAADPGTATCESCHGGGSNHIESPTTPGSIIAFTKDGGTSVDTQAASCLGCHSGGQRDQWAGSVHQRNDLSCSDCHNPMAKLSSEGLLAKQSISETCAGCHRDIRQQFDRRSHMPLPEGQMSCADCHNPHGTINATLLKTDTVNETCYQCHAEKRGPMLFEHAPVRDSCLNCHSPHGSNQQSLLVAPVPFLCQQCHSHVRHPNDLLTSTSLPGGGAPDERLMARGCLTCHSQVHGSNHPSGPRLHK</sequence>
<dbReference type="InterPro" id="IPR020015">
    <property type="entry name" value="Decahaem_cyt-c_DmsE"/>
</dbReference>
<reference evidence="5 6" key="1">
    <citation type="submission" date="2024-09" db="EMBL/GenBank/DDBJ databases">
        <authorList>
            <person name="Sun Q."/>
            <person name="Mori K."/>
        </authorList>
    </citation>
    <scope>NUCLEOTIDE SEQUENCE [LARGE SCALE GENOMIC DNA]</scope>
    <source>
        <strain evidence="5 6">KCTC 52403</strain>
    </source>
</reference>
<dbReference type="Pfam" id="PF09699">
    <property type="entry name" value="Paired_CXXCH_1"/>
    <property type="match status" value="2"/>
</dbReference>
<dbReference type="Pfam" id="PF22678">
    <property type="entry name" value="Cytochrom_c_NrfB-like"/>
    <property type="match status" value="1"/>
</dbReference>
<dbReference type="InterPro" id="IPR036280">
    <property type="entry name" value="Multihaem_cyt_sf"/>
</dbReference>
<evidence type="ECO:0000256" key="2">
    <source>
        <dbReference type="SAM" id="SignalP"/>
    </source>
</evidence>
<gene>
    <name evidence="5" type="ORF">ACFFFU_13650</name>
</gene>
<feature type="domain" description="Cytochrome c-type protein NrfB-like" evidence="4">
    <location>
        <begin position="113"/>
        <end position="180"/>
    </location>
</feature>
<evidence type="ECO:0000259" key="3">
    <source>
        <dbReference type="Pfam" id="PF09699"/>
    </source>
</evidence>
<dbReference type="NCBIfam" id="TIGR03508">
    <property type="entry name" value="decahem_SO"/>
    <property type="match status" value="1"/>
</dbReference>
<accession>A0ABV6T0A4</accession>
<feature type="domain" description="Doubled CXXCH motif" evidence="3">
    <location>
        <begin position="265"/>
        <end position="302"/>
    </location>
</feature>
<dbReference type="Gene3D" id="1.10.287.3080">
    <property type="match status" value="3"/>
</dbReference>
<proteinExistence type="predicted"/>
<name>A0ABV6T0A4_9GAMM</name>
<dbReference type="InterPro" id="IPR010177">
    <property type="entry name" value="Paired_CXXCH_1"/>
</dbReference>